<reference evidence="1 2" key="1">
    <citation type="journal article" date="2021" name="Elife">
        <title>Chloroplast acquisition without the gene transfer in kleptoplastic sea slugs, Plakobranchus ocellatus.</title>
        <authorList>
            <person name="Maeda T."/>
            <person name="Takahashi S."/>
            <person name="Yoshida T."/>
            <person name="Shimamura S."/>
            <person name="Takaki Y."/>
            <person name="Nagai Y."/>
            <person name="Toyoda A."/>
            <person name="Suzuki Y."/>
            <person name="Arimoto A."/>
            <person name="Ishii H."/>
            <person name="Satoh N."/>
            <person name="Nishiyama T."/>
            <person name="Hasebe M."/>
            <person name="Maruyama T."/>
            <person name="Minagawa J."/>
            <person name="Obokata J."/>
            <person name="Shigenobu S."/>
        </authorList>
    </citation>
    <scope>NUCLEOTIDE SEQUENCE [LARGE SCALE GENOMIC DNA]</scope>
</reference>
<sequence length="80" mass="8799">MVRLSVVYMPGNKLVALSGLARGRVSHQGVLVMIVNGLALAQRRTNDELDLDGHDGAIEIEAVPDEVPKEERQKHCVVRK</sequence>
<dbReference type="EMBL" id="BMAT01003865">
    <property type="protein sequence ID" value="GFR63844.1"/>
    <property type="molecule type" value="Genomic_DNA"/>
</dbReference>
<dbReference type="Proteomes" id="UP000762676">
    <property type="component" value="Unassembled WGS sequence"/>
</dbReference>
<comment type="caution">
    <text evidence="1">The sequence shown here is derived from an EMBL/GenBank/DDBJ whole genome shotgun (WGS) entry which is preliminary data.</text>
</comment>
<proteinExistence type="predicted"/>
<keyword evidence="2" id="KW-1185">Reference proteome</keyword>
<evidence type="ECO:0000313" key="2">
    <source>
        <dbReference type="Proteomes" id="UP000762676"/>
    </source>
</evidence>
<name>A0AAV4ESU5_9GAST</name>
<organism evidence="1 2">
    <name type="scientific">Elysia marginata</name>
    <dbReference type="NCBI Taxonomy" id="1093978"/>
    <lineage>
        <taxon>Eukaryota</taxon>
        <taxon>Metazoa</taxon>
        <taxon>Spiralia</taxon>
        <taxon>Lophotrochozoa</taxon>
        <taxon>Mollusca</taxon>
        <taxon>Gastropoda</taxon>
        <taxon>Heterobranchia</taxon>
        <taxon>Euthyneura</taxon>
        <taxon>Panpulmonata</taxon>
        <taxon>Sacoglossa</taxon>
        <taxon>Placobranchoidea</taxon>
        <taxon>Plakobranchidae</taxon>
        <taxon>Elysia</taxon>
    </lineage>
</organism>
<dbReference type="AlphaFoldDB" id="A0AAV4ESU5"/>
<accession>A0AAV4ESU5</accession>
<gene>
    <name evidence="1" type="ORF">ElyMa_001906100</name>
</gene>
<protein>
    <submittedName>
        <fullName evidence="1">Uncharacterized protein</fullName>
    </submittedName>
</protein>
<evidence type="ECO:0000313" key="1">
    <source>
        <dbReference type="EMBL" id="GFR63844.1"/>
    </source>
</evidence>